<dbReference type="SUPFAM" id="SSF51735">
    <property type="entry name" value="NAD(P)-binding Rossmann-fold domains"/>
    <property type="match status" value="1"/>
</dbReference>
<dbReference type="PANTHER" id="PTHR11062">
    <property type="entry name" value="EXOSTOSIN HEPARAN SULFATE GLYCOSYLTRANSFERASE -RELATED"/>
    <property type="match status" value="1"/>
</dbReference>
<reference evidence="4 5" key="1">
    <citation type="submission" date="2024-01" db="EMBL/GenBank/DDBJ databases">
        <title>Comparative genomics of Cryptococcus and Kwoniella reveals pathogenesis evolution and contrasting modes of karyotype evolution via chromosome fusion or intercentromeric recombination.</title>
        <authorList>
            <person name="Coelho M.A."/>
            <person name="David-Palma M."/>
            <person name="Shea T."/>
            <person name="Bowers K."/>
            <person name="McGinley-Smith S."/>
            <person name="Mohammad A.W."/>
            <person name="Gnirke A."/>
            <person name="Yurkov A.M."/>
            <person name="Nowrousian M."/>
            <person name="Sun S."/>
            <person name="Cuomo C.A."/>
            <person name="Heitman J."/>
        </authorList>
    </citation>
    <scope>NUCLEOTIDE SEQUENCE [LARGE SCALE GENOMIC DNA]</scope>
    <source>
        <strain evidence="4">CBS 11374</strain>
    </source>
</reference>
<evidence type="ECO:0000259" key="2">
    <source>
        <dbReference type="Pfam" id="PF01370"/>
    </source>
</evidence>
<feature type="domain" description="NAD-dependent epimerase/dehydratase" evidence="2">
    <location>
        <begin position="90"/>
        <end position="327"/>
    </location>
</feature>
<dbReference type="PANTHER" id="PTHR11062:SF73">
    <property type="entry name" value="EXOSTOSIN-LIKE 3"/>
    <property type="match status" value="1"/>
</dbReference>
<sequence length="1143" mass="128476">MSPSSIRILLSVLQKPRYLALLILLPLFGFLHYQWSDPASSARPIKLTGGTTHSPWEGLAFSDHEDDVTTWKPGVVEWLNWNQDDRKTLLVTGGAGQIGQSLIPFLVEKYNIHVMDIAPRPSSLPISVNYHRQSILASSASLSNLFSTNSFDGVIHLAAISLESWCKSKENQCHEVNVEGTQAVLQQVEKTLTAKRKRLWGESKTPWVILASSMDVFPQEEGVSEESGKNPQTTLGRTKLAAENVLEETINRSAEENEAGIQGLILRFPEVYGYHQAISIPEAFIPSLLTNALTSLPIQYSSDTPSLDLLHIDDAISGILKAILRIEDSSRLGKPGEVEAINLVYGKRWQAQDIVELVRTETNSMSPLRDIGDNHSPQMPSFSRGLAGEKLGWEPEISAPVGLGLSLQALSEDISEYSRKWHQDHCSPTSDFPSPSENDQLINHFVEDERNKDLNKLDKCSVNIAFDHEGFLHHVKCQDGKHCTADGEKVVAMNWNQSVFIVHKTTGGENRERTVRVMFEEEKGMGYLGYRKGDNAQVGLELFDRNTVEGQIEFEVEVNRHSSYLRLLIPGTGKQIHALSNTTDSSTWFTLEPTTKWIDPHFDLRMNVLCCPSEGDWPLLLDDYESADIRFGSTGQIPFNSSRRLHLCGQAEQAVRYNFGRLSAARQAVNKVENGQEAHVWKGDHGVNTKTTPYDWALRDLPPCYNDCNSPAICVQTGECRCVQADHCQPRRENPTLSLYPVTSNVVSSKNKSPLGTLAGYSPSLTNAVAQMDWKDVLLPQARNALMAHPDFIKVHVADGYKGQQEIESSDCHNLQTKHCFSADSILYKALRHIQVPAEEAELIVVPVYQQCKGTEFLLHDGIHHAMENISGVKSGEKTMALVLTHDWGICVAFSWEIWSAREQPLYPDWILNNVLVWSVMGDYDSPCYRPHQDVVIPARTCQSLHLREHFPDVEHIKPIRERSHLLTWSGTYWGTGKSDRIRLTCDRGGVGEKELIKGKGQQSSFETWDYMNDLNNARFCPQPRGIAGWSPRTNDAIFAGCIPVLIAEGSHYPFASYLDWSKFSVRVAPTELDRIEEILLAIPLWKIEQMQANLVTIREAFIYSTDENPQDELRRKGPMFFALHEAGLRLRTRYPIKEEDGN</sequence>
<dbReference type="Pfam" id="PF01370">
    <property type="entry name" value="Epimerase"/>
    <property type="match status" value="1"/>
</dbReference>
<dbReference type="RefSeq" id="XP_062793358.1">
    <property type="nucleotide sequence ID" value="XM_062937307.1"/>
</dbReference>
<dbReference type="Pfam" id="PF03016">
    <property type="entry name" value="Exostosin_GT47"/>
    <property type="match status" value="1"/>
</dbReference>
<name>A0ABZ1D3K6_9TREE</name>
<dbReference type="InterPro" id="IPR040911">
    <property type="entry name" value="Exostosin_GT47"/>
</dbReference>
<keyword evidence="5" id="KW-1185">Reference proteome</keyword>
<gene>
    <name evidence="4" type="ORF">IL334_005596</name>
</gene>
<organism evidence="4 5">
    <name type="scientific">Kwoniella shivajii</name>
    <dbReference type="NCBI Taxonomy" id="564305"/>
    <lineage>
        <taxon>Eukaryota</taxon>
        <taxon>Fungi</taxon>
        <taxon>Dikarya</taxon>
        <taxon>Basidiomycota</taxon>
        <taxon>Agaricomycotina</taxon>
        <taxon>Tremellomycetes</taxon>
        <taxon>Tremellales</taxon>
        <taxon>Cryptococcaceae</taxon>
        <taxon>Kwoniella</taxon>
    </lineage>
</organism>
<dbReference type="InterPro" id="IPR036291">
    <property type="entry name" value="NAD(P)-bd_dom_sf"/>
</dbReference>
<feature type="domain" description="Exostosin GT47" evidence="3">
    <location>
        <begin position="811"/>
        <end position="1080"/>
    </location>
</feature>
<protein>
    <recommendedName>
        <fullName evidence="6">Exostosin GT47 domain-containing protein</fullName>
    </recommendedName>
</protein>
<dbReference type="EMBL" id="CP141887">
    <property type="protein sequence ID" value="WRT68618.1"/>
    <property type="molecule type" value="Genomic_DNA"/>
</dbReference>
<accession>A0ABZ1D3K6</accession>
<dbReference type="InterPro" id="IPR001509">
    <property type="entry name" value="Epimerase_deHydtase"/>
</dbReference>
<proteinExistence type="inferred from homology"/>
<evidence type="ECO:0000313" key="5">
    <source>
        <dbReference type="Proteomes" id="UP001329825"/>
    </source>
</evidence>
<dbReference type="Gene3D" id="3.40.50.720">
    <property type="entry name" value="NAD(P)-binding Rossmann-like Domain"/>
    <property type="match status" value="1"/>
</dbReference>
<dbReference type="GeneID" id="87957727"/>
<evidence type="ECO:0000259" key="3">
    <source>
        <dbReference type="Pfam" id="PF03016"/>
    </source>
</evidence>
<dbReference type="CDD" id="cd08946">
    <property type="entry name" value="SDR_e"/>
    <property type="match status" value="1"/>
</dbReference>
<comment type="similarity">
    <text evidence="1">Belongs to the glycosyltransferase 47 family.</text>
</comment>
<dbReference type="InterPro" id="IPR004263">
    <property type="entry name" value="Exostosin"/>
</dbReference>
<evidence type="ECO:0008006" key="6">
    <source>
        <dbReference type="Google" id="ProtNLM"/>
    </source>
</evidence>
<evidence type="ECO:0000313" key="4">
    <source>
        <dbReference type="EMBL" id="WRT68618.1"/>
    </source>
</evidence>
<dbReference type="Proteomes" id="UP001329825">
    <property type="component" value="Chromosome 7"/>
</dbReference>
<evidence type="ECO:0000256" key="1">
    <source>
        <dbReference type="ARBA" id="ARBA00010271"/>
    </source>
</evidence>